<dbReference type="InterPro" id="IPR000223">
    <property type="entry name" value="Pept_S26A_signal_pept_1"/>
</dbReference>
<feature type="domain" description="Peptidase S26" evidence="10">
    <location>
        <begin position="7"/>
        <end position="195"/>
    </location>
</feature>
<evidence type="ECO:0000256" key="6">
    <source>
        <dbReference type="ARBA" id="ARBA00022801"/>
    </source>
</evidence>
<gene>
    <name evidence="11" type="ORF">CLV27_1123</name>
</gene>
<dbReference type="GO" id="GO:0004252">
    <property type="term" value="F:serine-type endopeptidase activity"/>
    <property type="evidence" value="ECO:0007669"/>
    <property type="project" value="InterPro"/>
</dbReference>
<evidence type="ECO:0000256" key="7">
    <source>
        <dbReference type="PIRSR" id="PIRSR600223-1"/>
    </source>
</evidence>
<dbReference type="Pfam" id="PF10502">
    <property type="entry name" value="Peptidase_S26"/>
    <property type="match status" value="1"/>
</dbReference>
<comment type="catalytic activity">
    <reaction evidence="1 8">
        <text>Cleavage of hydrophobic, N-terminal signal or leader sequences from secreted and periplasmic proteins.</text>
        <dbReference type="EC" id="3.4.21.89"/>
    </reaction>
</comment>
<keyword evidence="12" id="KW-1185">Reference proteome</keyword>
<dbReference type="PROSITE" id="PS00761">
    <property type="entry name" value="SPASE_I_3"/>
    <property type="match status" value="1"/>
</dbReference>
<dbReference type="NCBIfam" id="TIGR02227">
    <property type="entry name" value="sigpep_I_bact"/>
    <property type="match status" value="1"/>
</dbReference>
<evidence type="ECO:0000256" key="3">
    <source>
        <dbReference type="ARBA" id="ARBA00013208"/>
    </source>
</evidence>
<evidence type="ECO:0000313" key="11">
    <source>
        <dbReference type="EMBL" id="TCK04690.1"/>
    </source>
</evidence>
<reference evidence="11 12" key="1">
    <citation type="submission" date="2019-03" db="EMBL/GenBank/DDBJ databases">
        <title>Genomic Encyclopedia of Archaeal and Bacterial Type Strains, Phase II (KMG-II): from individual species to whole genera.</title>
        <authorList>
            <person name="Goeker M."/>
        </authorList>
    </citation>
    <scope>NUCLEOTIDE SEQUENCE [LARGE SCALE GENOMIC DNA]</scope>
    <source>
        <strain evidence="11 12">DSM 24425</strain>
    </source>
</reference>
<dbReference type="GO" id="GO:0006465">
    <property type="term" value="P:signal peptide processing"/>
    <property type="evidence" value="ECO:0007669"/>
    <property type="project" value="InterPro"/>
</dbReference>
<evidence type="ECO:0000256" key="5">
    <source>
        <dbReference type="ARBA" id="ARBA00022670"/>
    </source>
</evidence>
<keyword evidence="6 8" id="KW-0378">Hydrolase</keyword>
<evidence type="ECO:0000256" key="2">
    <source>
        <dbReference type="ARBA" id="ARBA00009370"/>
    </source>
</evidence>
<evidence type="ECO:0000256" key="8">
    <source>
        <dbReference type="RuleBase" id="RU003993"/>
    </source>
</evidence>
<dbReference type="InterPro" id="IPR019757">
    <property type="entry name" value="Pept_S26A_signal_pept_1_Lys-AS"/>
</dbReference>
<comment type="caution">
    <text evidence="11">The sequence shown here is derived from an EMBL/GenBank/DDBJ whole genome shotgun (WGS) entry which is preliminary data.</text>
</comment>
<evidence type="ECO:0000256" key="9">
    <source>
        <dbReference type="RuleBase" id="RU362042"/>
    </source>
</evidence>
<dbReference type="RefSeq" id="WP_132526636.1">
    <property type="nucleotide sequence ID" value="NZ_SMFV01000003.1"/>
</dbReference>
<dbReference type="OrthoDB" id="9802919at2"/>
<dbReference type="PROSITE" id="PS00501">
    <property type="entry name" value="SPASE_I_1"/>
    <property type="match status" value="1"/>
</dbReference>
<dbReference type="EC" id="3.4.21.89" evidence="3 8"/>
<dbReference type="AlphaFoldDB" id="A0A4R1GD28"/>
<evidence type="ECO:0000259" key="10">
    <source>
        <dbReference type="Pfam" id="PF10502"/>
    </source>
</evidence>
<comment type="similarity">
    <text evidence="2 9">Belongs to the peptidase S26 family.</text>
</comment>
<evidence type="ECO:0000313" key="12">
    <source>
        <dbReference type="Proteomes" id="UP000295777"/>
    </source>
</evidence>
<dbReference type="Proteomes" id="UP000295777">
    <property type="component" value="Unassembled WGS sequence"/>
</dbReference>
<dbReference type="InterPro" id="IPR019756">
    <property type="entry name" value="Pept_S26A_signal_pept_1_Ser-AS"/>
</dbReference>
<dbReference type="GO" id="GO:0016020">
    <property type="term" value="C:membrane"/>
    <property type="evidence" value="ECO:0007669"/>
    <property type="project" value="UniProtKB-SubCell"/>
</dbReference>
<accession>A0A4R1GD28</accession>
<dbReference type="GO" id="GO:0009003">
    <property type="term" value="F:signal peptidase activity"/>
    <property type="evidence" value="ECO:0007669"/>
    <property type="project" value="UniProtKB-EC"/>
</dbReference>
<evidence type="ECO:0000256" key="1">
    <source>
        <dbReference type="ARBA" id="ARBA00000677"/>
    </source>
</evidence>
<keyword evidence="5 8" id="KW-0645">Protease</keyword>
<organism evidence="11 12">
    <name type="scientific">Phorcysia thermohydrogeniphila</name>
    <dbReference type="NCBI Taxonomy" id="936138"/>
    <lineage>
        <taxon>Bacteria</taxon>
        <taxon>Pseudomonadati</taxon>
        <taxon>Aquificota</taxon>
        <taxon>Aquificia</taxon>
        <taxon>Desulfurobacteriales</taxon>
        <taxon>Desulfurobacteriaceae</taxon>
        <taxon>Phorcysia</taxon>
    </lineage>
</organism>
<dbReference type="InterPro" id="IPR019533">
    <property type="entry name" value="Peptidase_S26"/>
</dbReference>
<dbReference type="SUPFAM" id="SSF51306">
    <property type="entry name" value="LexA/Signal peptidase"/>
    <property type="match status" value="1"/>
</dbReference>
<dbReference type="CDD" id="cd06530">
    <property type="entry name" value="S26_SPase_I"/>
    <property type="match status" value="1"/>
</dbReference>
<sequence>MNREKIVENLKSLIVALVLALIIRTFLVQSFHIPSGSMIPTLLVGDFILVDKVTYHFREPERGDVVVFLYPENRDVYFIKRIVGLPGDTVQVIDGKLYINGKPCSYSPAGSYSYVEKGTLMKGELFYEFLPKRKGGEKKHLILKTGTQGDNTKVFVIPKDKYFMMGDNRNNSYDSRFWGFVDRKNIVGIARVIFFSWDGERHLPRFSRIFKLIN</sequence>
<proteinExistence type="inferred from homology"/>
<name>A0A4R1GD28_9BACT</name>
<dbReference type="InterPro" id="IPR036286">
    <property type="entry name" value="LexA/Signal_pep-like_sf"/>
</dbReference>
<dbReference type="Gene3D" id="2.10.109.10">
    <property type="entry name" value="Umud Fragment, subunit A"/>
    <property type="match status" value="1"/>
</dbReference>
<dbReference type="PRINTS" id="PR00727">
    <property type="entry name" value="LEADERPTASE"/>
</dbReference>
<dbReference type="EMBL" id="SMFV01000003">
    <property type="protein sequence ID" value="TCK04690.1"/>
    <property type="molecule type" value="Genomic_DNA"/>
</dbReference>
<comment type="subcellular location">
    <subcellularLocation>
        <location evidence="9">Membrane</location>
        <topology evidence="9">Single-pass type II membrane protein</topology>
    </subcellularLocation>
</comment>
<dbReference type="PANTHER" id="PTHR43390">
    <property type="entry name" value="SIGNAL PEPTIDASE I"/>
    <property type="match status" value="1"/>
</dbReference>
<evidence type="ECO:0000256" key="4">
    <source>
        <dbReference type="ARBA" id="ARBA00019232"/>
    </source>
</evidence>
<dbReference type="InterPro" id="IPR019758">
    <property type="entry name" value="Pept_S26A_signal_pept_1_CS"/>
</dbReference>
<dbReference type="PANTHER" id="PTHR43390:SF1">
    <property type="entry name" value="CHLOROPLAST PROCESSING PEPTIDASE"/>
    <property type="match status" value="1"/>
</dbReference>
<dbReference type="PROSITE" id="PS00760">
    <property type="entry name" value="SPASE_I_2"/>
    <property type="match status" value="1"/>
</dbReference>
<protein>
    <recommendedName>
        <fullName evidence="4 8">Signal peptidase I</fullName>
        <ecNumber evidence="3 8">3.4.21.89</ecNumber>
    </recommendedName>
</protein>
<feature type="active site" evidence="7">
    <location>
        <position position="37"/>
    </location>
</feature>
<feature type="active site" evidence="7">
    <location>
        <position position="80"/>
    </location>
</feature>